<reference evidence="2" key="2">
    <citation type="submission" date="2025-09" db="UniProtKB">
        <authorList>
            <consortium name="Ensembl"/>
        </authorList>
    </citation>
    <scope>IDENTIFICATION</scope>
</reference>
<feature type="region of interest" description="Disordered" evidence="1">
    <location>
        <begin position="131"/>
        <end position="166"/>
    </location>
</feature>
<proteinExistence type="predicted"/>
<dbReference type="Gene3D" id="3.40.50.12700">
    <property type="match status" value="1"/>
</dbReference>
<name>A0A8C5BSW5_GADMO</name>
<feature type="region of interest" description="Disordered" evidence="1">
    <location>
        <begin position="450"/>
        <end position="505"/>
    </location>
</feature>
<dbReference type="Proteomes" id="UP000694546">
    <property type="component" value="Chromosome 15"/>
</dbReference>
<dbReference type="SUPFAM" id="SSF52266">
    <property type="entry name" value="SGNH hydrolase"/>
    <property type="match status" value="1"/>
</dbReference>
<dbReference type="Gene3D" id="3.40.50.12690">
    <property type="match status" value="1"/>
</dbReference>
<dbReference type="AlphaFoldDB" id="A0A8C5BSW5"/>
<evidence type="ECO:0000313" key="2">
    <source>
        <dbReference type="Ensembl" id="ENSGMOP00000050596.1"/>
    </source>
</evidence>
<sequence>MPLYSDISGTETGKLQQTLALIETRLAALEKCKGLLQDTVPMGEFAELTQIQQDDQSYTVSFPKLDKRETVPAASHWHRVGAKPKQHTKVNQQVHSMPNAKLPKAKVTCISRISPSLKLTLPLKNRFLPLQESTNAPGTDAPLSPEMRPDGQCGQRRNNQSPRRRAAHVSATVQQGPISEKADESDTLIIGDSIIKDITGKKIKTCIFPYGMVSDINHKLAKIILENPKISQIIVHAGFNDIQREQSELLKRDYTDLLDSLDKIHIKSFISGPIPAVDREINRFSRLLALNTWLSRVCNERGRGFIDNFNLFWGRKYLFRADGLHPNRLGSKLLRDNLLFSLSHKSPWSDAQATVRAQVEKKRDYSLHHTSTLSDTQIADSPQILKIDNSPSDAIDTVPSPIADAGLARNGHPPPWSDAQATIRAQVEKKTLKRDNSPPDAVNTVPSPIADAGLARNGHPPPTLPLSDTQIADSPQTLPRSDAQATIRAQVEKKTCISRTSPSLK</sequence>
<protein>
    <recommendedName>
        <fullName evidence="4">SGNH hydrolase-type esterase domain-containing protein</fullName>
    </recommendedName>
</protein>
<dbReference type="Ensembl" id="ENSGMOT00000042202.1">
    <property type="protein sequence ID" value="ENSGMOP00000050596.1"/>
    <property type="gene ID" value="ENSGMOG00000029108.1"/>
</dbReference>
<evidence type="ECO:0008006" key="4">
    <source>
        <dbReference type="Google" id="ProtNLM"/>
    </source>
</evidence>
<reference evidence="2" key="1">
    <citation type="submission" date="2025-08" db="UniProtKB">
        <authorList>
            <consortium name="Ensembl"/>
        </authorList>
    </citation>
    <scope>IDENTIFICATION</scope>
</reference>
<dbReference type="CDD" id="cd00229">
    <property type="entry name" value="SGNH_hydrolase"/>
    <property type="match status" value="1"/>
</dbReference>
<dbReference type="GeneTree" id="ENSGT01100000263757"/>
<evidence type="ECO:0000256" key="1">
    <source>
        <dbReference type="SAM" id="MobiDB-lite"/>
    </source>
</evidence>
<organism evidence="2 3">
    <name type="scientific">Gadus morhua</name>
    <name type="common">Atlantic cod</name>
    <dbReference type="NCBI Taxonomy" id="8049"/>
    <lineage>
        <taxon>Eukaryota</taxon>
        <taxon>Metazoa</taxon>
        <taxon>Chordata</taxon>
        <taxon>Craniata</taxon>
        <taxon>Vertebrata</taxon>
        <taxon>Euteleostomi</taxon>
        <taxon>Actinopterygii</taxon>
        <taxon>Neopterygii</taxon>
        <taxon>Teleostei</taxon>
        <taxon>Neoteleostei</taxon>
        <taxon>Acanthomorphata</taxon>
        <taxon>Zeiogadaria</taxon>
        <taxon>Gadariae</taxon>
        <taxon>Gadiformes</taxon>
        <taxon>Gadoidei</taxon>
        <taxon>Gadidae</taxon>
        <taxon>Gadus</taxon>
    </lineage>
</organism>
<dbReference type="OMA" id="DYSLHHT"/>
<accession>A0A8C5BSW5</accession>
<feature type="compositionally biased region" description="Polar residues" evidence="1">
    <location>
        <begin position="466"/>
        <end position="479"/>
    </location>
</feature>
<keyword evidence="3" id="KW-1185">Reference proteome</keyword>
<evidence type="ECO:0000313" key="3">
    <source>
        <dbReference type="Proteomes" id="UP000694546"/>
    </source>
</evidence>